<dbReference type="Proteomes" id="UP000654345">
    <property type="component" value="Unassembled WGS sequence"/>
</dbReference>
<comment type="caution">
    <text evidence="1">The sequence shown here is derived from an EMBL/GenBank/DDBJ whole genome shotgun (WGS) entry which is preliminary data.</text>
</comment>
<evidence type="ECO:0000313" key="1">
    <source>
        <dbReference type="EMBL" id="GHO53344.1"/>
    </source>
</evidence>
<accession>A0ABQ3UKT3</accession>
<dbReference type="EMBL" id="BNJG01000001">
    <property type="protein sequence ID" value="GHO53344.1"/>
    <property type="molecule type" value="Genomic_DNA"/>
</dbReference>
<dbReference type="Pfam" id="PF14119">
    <property type="entry name" value="DUF4288"/>
    <property type="match status" value="1"/>
</dbReference>
<keyword evidence="2" id="KW-1185">Reference proteome</keyword>
<protein>
    <recommendedName>
        <fullName evidence="3">DUF4288 domain-containing protein</fullName>
    </recommendedName>
</protein>
<evidence type="ECO:0000313" key="2">
    <source>
        <dbReference type="Proteomes" id="UP000654345"/>
    </source>
</evidence>
<sequence length="182" mass="20958">MGASKQGKWYVAEIVEEIHVEGAEENVVHRNLVLIRANSAEEAFQKAMAHGQEGEMVYENPQGQRVTSTFRGLSNLTEIYTDLEDGEEITYYQWVGLDEDEIQSMLLPKDELDIFRQWNEEEDSDVPDIRARALLEEVPQPAYEVEASATAEEDLEEIDPQAVLAEVERILREPRDTREDYR</sequence>
<gene>
    <name evidence="1" type="ORF">KSB_18190</name>
</gene>
<proteinExistence type="predicted"/>
<dbReference type="InterPro" id="IPR025630">
    <property type="entry name" value="DUF4288"/>
</dbReference>
<evidence type="ECO:0008006" key="3">
    <source>
        <dbReference type="Google" id="ProtNLM"/>
    </source>
</evidence>
<organism evidence="1 2">
    <name type="scientific">Ktedonobacter robiniae</name>
    <dbReference type="NCBI Taxonomy" id="2778365"/>
    <lineage>
        <taxon>Bacteria</taxon>
        <taxon>Bacillati</taxon>
        <taxon>Chloroflexota</taxon>
        <taxon>Ktedonobacteria</taxon>
        <taxon>Ktedonobacterales</taxon>
        <taxon>Ktedonobacteraceae</taxon>
        <taxon>Ktedonobacter</taxon>
    </lineage>
</organism>
<dbReference type="RefSeq" id="WP_201370183.1">
    <property type="nucleotide sequence ID" value="NZ_BNJG01000001.1"/>
</dbReference>
<reference evidence="1 2" key="1">
    <citation type="journal article" date="2021" name="Int. J. Syst. Evol. Microbiol.">
        <title>Reticulibacter mediterranei gen. nov., sp. nov., within the new family Reticulibacteraceae fam. nov., and Ktedonospora formicarum gen. nov., sp. nov., Ktedonobacter robiniae sp. nov., Dictyobacter formicarum sp. nov. and Dictyobacter arantiisoli sp. nov., belonging to the class Ktedonobacteria.</title>
        <authorList>
            <person name="Yabe S."/>
            <person name="Zheng Y."/>
            <person name="Wang C.M."/>
            <person name="Sakai Y."/>
            <person name="Abe K."/>
            <person name="Yokota A."/>
            <person name="Donadio S."/>
            <person name="Cavaletti L."/>
            <person name="Monciardini P."/>
        </authorList>
    </citation>
    <scope>NUCLEOTIDE SEQUENCE [LARGE SCALE GENOMIC DNA]</scope>
    <source>
        <strain evidence="1 2">SOSP1-30</strain>
    </source>
</reference>
<name>A0ABQ3UKT3_9CHLR</name>